<evidence type="ECO:0000259" key="20">
    <source>
        <dbReference type="PROSITE" id="PS50941"/>
    </source>
</evidence>
<dbReference type="SUPFAM" id="SSF57016">
    <property type="entry name" value="Plant lectins/antimicrobial peptides"/>
    <property type="match status" value="1"/>
</dbReference>
<dbReference type="CDD" id="cd02877">
    <property type="entry name" value="GH18_hevamine_XipI_class_III"/>
    <property type="match status" value="1"/>
</dbReference>
<evidence type="ECO:0000256" key="4">
    <source>
        <dbReference type="ARBA" id="ARBA00022475"/>
    </source>
</evidence>
<evidence type="ECO:0000259" key="21">
    <source>
        <dbReference type="PROSITE" id="PS51910"/>
    </source>
</evidence>
<keyword evidence="9" id="KW-0146">Chitin degradation</keyword>
<evidence type="ECO:0000256" key="19">
    <source>
        <dbReference type="SAM" id="MobiDB-lite"/>
    </source>
</evidence>
<keyword evidence="23" id="KW-1185">Reference proteome</keyword>
<keyword evidence="6 17" id="KW-0147">Chitin-binding</keyword>
<feature type="region of interest" description="Disordered" evidence="19">
    <location>
        <begin position="849"/>
        <end position="873"/>
    </location>
</feature>
<dbReference type="InterPro" id="IPR017853">
    <property type="entry name" value="GH"/>
</dbReference>
<dbReference type="InterPro" id="IPR001579">
    <property type="entry name" value="Glyco_hydro_18_chit_AS"/>
</dbReference>
<evidence type="ECO:0000256" key="15">
    <source>
        <dbReference type="ARBA" id="ARBA00023326"/>
    </source>
</evidence>
<keyword evidence="17" id="KW-1015">Disulfide bond</keyword>
<evidence type="ECO:0000256" key="10">
    <source>
        <dbReference type="ARBA" id="ARBA00023136"/>
    </source>
</evidence>
<evidence type="ECO:0000256" key="16">
    <source>
        <dbReference type="ARBA" id="ARBA00025727"/>
    </source>
</evidence>
<dbReference type="InterPro" id="IPR036861">
    <property type="entry name" value="Endochitinase-like_sf"/>
</dbReference>
<dbReference type="InterPro" id="IPR050542">
    <property type="entry name" value="Glycosyl_Hydrlase18_Chitinase"/>
</dbReference>
<feature type="compositionally biased region" description="Low complexity" evidence="19">
    <location>
        <begin position="1052"/>
        <end position="1078"/>
    </location>
</feature>
<dbReference type="PROSITE" id="PS51910">
    <property type="entry name" value="GH18_2"/>
    <property type="match status" value="1"/>
</dbReference>
<keyword evidence="13" id="KW-0449">Lipoprotein</keyword>
<dbReference type="EC" id="3.2.1.14" evidence="3"/>
<dbReference type="GO" id="GO:0008843">
    <property type="term" value="F:endochitinase activity"/>
    <property type="evidence" value="ECO:0007669"/>
    <property type="project" value="UniProtKB-EC"/>
</dbReference>
<gene>
    <name evidence="22" type="primary">ctcA</name>
    <name evidence="22" type="ORF">DIS24_g291</name>
</gene>
<dbReference type="InterPro" id="IPR045321">
    <property type="entry name" value="Cts1-like"/>
</dbReference>
<accession>A0AA39Z7C7</accession>
<feature type="region of interest" description="Disordered" evidence="19">
    <location>
        <begin position="764"/>
        <end position="800"/>
    </location>
</feature>
<dbReference type="GO" id="GO:0098552">
    <property type="term" value="C:side of membrane"/>
    <property type="evidence" value="ECO:0007669"/>
    <property type="project" value="UniProtKB-KW"/>
</dbReference>
<keyword evidence="4" id="KW-1003">Cell membrane</keyword>
<dbReference type="PANTHER" id="PTHR45708:SF47">
    <property type="entry name" value="ENDOCHITINASE A"/>
    <property type="match status" value="1"/>
</dbReference>
<feature type="region of interest" description="Disordered" evidence="19">
    <location>
        <begin position="891"/>
        <end position="957"/>
    </location>
</feature>
<comment type="similarity">
    <text evidence="16">Belongs to the glycosyl hydrolase 18 family. Chitinase class III subfamily.</text>
</comment>
<feature type="compositionally biased region" description="Low complexity" evidence="19">
    <location>
        <begin position="768"/>
        <end position="787"/>
    </location>
</feature>
<evidence type="ECO:0000256" key="13">
    <source>
        <dbReference type="ARBA" id="ARBA00023288"/>
    </source>
</evidence>
<proteinExistence type="inferred from homology"/>
<dbReference type="Gene3D" id="3.30.60.10">
    <property type="entry name" value="Endochitinase-like"/>
    <property type="match status" value="1"/>
</dbReference>
<dbReference type="GO" id="GO:0008061">
    <property type="term" value="F:chitin binding"/>
    <property type="evidence" value="ECO:0007669"/>
    <property type="project" value="UniProtKB-UniRule"/>
</dbReference>
<dbReference type="SMART" id="SM00270">
    <property type="entry name" value="ChtBD1"/>
    <property type="match status" value="1"/>
</dbReference>
<keyword evidence="10" id="KW-0472">Membrane</keyword>
<feature type="compositionally biased region" description="Low complexity" evidence="19">
    <location>
        <begin position="862"/>
        <end position="873"/>
    </location>
</feature>
<feature type="domain" description="GH18" evidence="21">
    <location>
        <begin position="31"/>
        <end position="347"/>
    </location>
</feature>
<dbReference type="InterPro" id="IPR001002">
    <property type="entry name" value="Chitin-bd_1"/>
</dbReference>
<keyword evidence="12" id="KW-0119">Carbohydrate metabolism</keyword>
<evidence type="ECO:0000256" key="9">
    <source>
        <dbReference type="ARBA" id="ARBA00023024"/>
    </source>
</evidence>
<dbReference type="PROSITE" id="PS50941">
    <property type="entry name" value="CHIT_BIND_I_2"/>
    <property type="match status" value="1"/>
</dbReference>
<dbReference type="Proteomes" id="UP001175001">
    <property type="component" value="Unassembled WGS sequence"/>
</dbReference>
<evidence type="ECO:0000313" key="22">
    <source>
        <dbReference type="EMBL" id="KAK0664777.1"/>
    </source>
</evidence>
<feature type="compositionally biased region" description="Low complexity" evidence="19">
    <location>
        <begin position="905"/>
        <end position="957"/>
    </location>
</feature>
<dbReference type="EMBL" id="JAUJDW010000001">
    <property type="protein sequence ID" value="KAK0664777.1"/>
    <property type="molecule type" value="Genomic_DNA"/>
</dbReference>
<protein>
    <recommendedName>
        <fullName evidence="3">chitinase</fullName>
        <ecNumber evidence="3">3.2.1.14</ecNumber>
    </recommendedName>
</protein>
<keyword evidence="7" id="KW-0732">Signal</keyword>
<evidence type="ECO:0000256" key="8">
    <source>
        <dbReference type="ARBA" id="ARBA00022801"/>
    </source>
</evidence>
<dbReference type="GO" id="GO:0005886">
    <property type="term" value="C:plasma membrane"/>
    <property type="evidence" value="ECO:0007669"/>
    <property type="project" value="UniProtKB-SubCell"/>
</dbReference>
<evidence type="ECO:0000256" key="2">
    <source>
        <dbReference type="ARBA" id="ARBA00004609"/>
    </source>
</evidence>
<keyword evidence="5" id="KW-0336">GPI-anchor</keyword>
<evidence type="ECO:0000256" key="11">
    <source>
        <dbReference type="ARBA" id="ARBA00023180"/>
    </source>
</evidence>
<evidence type="ECO:0000256" key="5">
    <source>
        <dbReference type="ARBA" id="ARBA00022622"/>
    </source>
</evidence>
<dbReference type="SUPFAM" id="SSF51445">
    <property type="entry name" value="(Trans)glycosidases"/>
    <property type="match status" value="1"/>
</dbReference>
<dbReference type="CDD" id="cd11618">
    <property type="entry name" value="ChtBD1_1"/>
    <property type="match status" value="1"/>
</dbReference>
<keyword evidence="8 18" id="KW-0378">Hydrolase</keyword>
<dbReference type="GO" id="GO:0000272">
    <property type="term" value="P:polysaccharide catabolic process"/>
    <property type="evidence" value="ECO:0007669"/>
    <property type="project" value="UniProtKB-KW"/>
</dbReference>
<dbReference type="Gene3D" id="3.20.20.80">
    <property type="entry name" value="Glycosidases"/>
    <property type="match status" value="1"/>
</dbReference>
<evidence type="ECO:0000256" key="12">
    <source>
        <dbReference type="ARBA" id="ARBA00023277"/>
    </source>
</evidence>
<reference evidence="22" key="1">
    <citation type="submission" date="2023-06" db="EMBL/GenBank/DDBJ databases">
        <title>Multi-omics analyses reveal the molecular pathogenesis toolkit of Lasiodiplodia hormozganensis, a cross-kingdom pathogen.</title>
        <authorList>
            <person name="Felix C."/>
            <person name="Meneses R."/>
            <person name="Goncalves M.F.M."/>
            <person name="Tilleman L."/>
            <person name="Duarte A.S."/>
            <person name="Jorrin-Novo J.V."/>
            <person name="Van De Peer Y."/>
            <person name="Deforce D."/>
            <person name="Van Nieuwerburgh F."/>
            <person name="Esteves A.C."/>
            <person name="Alves A."/>
        </authorList>
    </citation>
    <scope>NUCLEOTIDE SEQUENCE</scope>
    <source>
        <strain evidence="22">CBS 339.90</strain>
    </source>
</reference>
<keyword evidence="15" id="KW-0624">Polysaccharide degradation</keyword>
<feature type="region of interest" description="Disordered" evidence="19">
    <location>
        <begin position="596"/>
        <end position="628"/>
    </location>
</feature>
<feature type="domain" description="Chitin-binding type-1" evidence="20">
    <location>
        <begin position="374"/>
        <end position="421"/>
    </location>
</feature>
<dbReference type="PROSITE" id="PS01095">
    <property type="entry name" value="GH18_1"/>
    <property type="match status" value="1"/>
</dbReference>
<comment type="subcellular location">
    <subcellularLocation>
        <location evidence="2">Cell membrane</location>
        <topology evidence="2">Lipid-anchor</topology>
        <topology evidence="2">GPI-anchor</topology>
    </subcellularLocation>
</comment>
<feature type="disulfide bond" evidence="17">
    <location>
        <begin position="392"/>
        <end position="406"/>
    </location>
</feature>
<comment type="catalytic activity">
    <reaction evidence="1">
        <text>Random endo-hydrolysis of N-acetyl-beta-D-glucosaminide (1-&gt;4)-beta-linkages in chitin and chitodextrins.</text>
        <dbReference type="EC" id="3.2.1.14"/>
    </reaction>
</comment>
<evidence type="ECO:0000313" key="23">
    <source>
        <dbReference type="Proteomes" id="UP001175001"/>
    </source>
</evidence>
<keyword evidence="14 18" id="KW-0326">Glycosidase</keyword>
<feature type="compositionally biased region" description="Polar residues" evidence="19">
    <location>
        <begin position="596"/>
        <end position="620"/>
    </location>
</feature>
<organism evidence="22 23">
    <name type="scientific">Lasiodiplodia hormozganensis</name>
    <dbReference type="NCBI Taxonomy" id="869390"/>
    <lineage>
        <taxon>Eukaryota</taxon>
        <taxon>Fungi</taxon>
        <taxon>Dikarya</taxon>
        <taxon>Ascomycota</taxon>
        <taxon>Pezizomycotina</taxon>
        <taxon>Dothideomycetes</taxon>
        <taxon>Dothideomycetes incertae sedis</taxon>
        <taxon>Botryosphaeriales</taxon>
        <taxon>Botryosphaeriaceae</taxon>
        <taxon>Lasiodiplodia</taxon>
    </lineage>
</organism>
<evidence type="ECO:0000256" key="7">
    <source>
        <dbReference type="ARBA" id="ARBA00022729"/>
    </source>
</evidence>
<keyword evidence="11" id="KW-0325">Glycoprotein</keyword>
<evidence type="ECO:0000256" key="18">
    <source>
        <dbReference type="RuleBase" id="RU000489"/>
    </source>
</evidence>
<evidence type="ECO:0000256" key="17">
    <source>
        <dbReference type="PROSITE-ProRule" id="PRU00261"/>
    </source>
</evidence>
<dbReference type="GO" id="GO:0005576">
    <property type="term" value="C:extracellular region"/>
    <property type="evidence" value="ECO:0007669"/>
    <property type="project" value="TreeGrafter"/>
</dbReference>
<evidence type="ECO:0000256" key="6">
    <source>
        <dbReference type="ARBA" id="ARBA00022669"/>
    </source>
</evidence>
<sequence length="1113" mass="113255">MPALLSLPVALALPECPVTYPAPAFDPEASTNVAVYWGQGSDQSRLVDICQTGAYDIINIGFINTFPNEYGNPGANFGNQCGSERYPNSDLPSNCPWIGQDIKTCQDVYGKKIFLSIGGASPNNYYLKDSDYAVAFADFLWKAFGPSKNDGTPRPFGDAVVDGFDFDIESLITPAPADAPNYQSQYYPDMVNHFHDVLFLEDTSKNYYISGAPQCWFPDPNLSDAFASSWFDFIFVQLYNNQGCNALASYMDTNIDFLSYTLPGLVSTFSRNPDVRIFAGLPATTEGAPSDPGAHLSPEQVYFWFERDLSWSPNFGGFMLWEATLDQQSTDNGYIYSEYMKAILTGCGDGCVPNSQCSFLQYKPNKLELPVSTDGTCGASGQTCEGSTFGNCCSQWGNCGTTDEYCGAAYNCDIRYGLCGDDANLAPTCTSSTASTPTPTPVVTPVDTPVATPIDTPVVNTPVDTPIVNTPVLTPPVVNTPISTPAIDTPIFTPVIGTPVLTPLVVNTPVFTPPVDTPVFTPSLNTSVINTPVFTPSVNTPVGTPIFTPPVDTPVVNTPLVTPSLYTPPVLSPIGNLSIHLSTLSASSLVGVSGTPLPSSAQVSGPTGSSPNAVSGITSAPTPPGSISAPGDVTTTVITTTYVDVCPTGFTTITTTYTTTVCPTQTPSAIPAGWTTVVTVCSNCGLQPTTLTLTRPISTTGGPAQSSTLTTSTVYATQLVTITACPPSVTDCPANSKTHLSVATTLVPVSTTVYPVVASPSATKAVDGQTGQSSQGSQGSQSSQSSQGGSGNGNTNGGFSTSTVYQTQLVTVTQCPPSVTNCPASAKTVAVLTTAVPAYLTVVPVATTTTRVGGNGSGSGSGSVPSAGASSSKQVYAGSSSSIVVAVPSAQSSVHGGSGSGSGSGSSSSAVSVVPSSKPSSSSAVGGSAGSSNNSGSGNSNSNSGSGSGGNTANTNVNNANSHTAVVTAATAFTSTTSQLVTFSVIPVPAASYSSANSNYYPPIHSSSAPVAAAAAASSSAHAAAAAAAGVASAPQNYNGTVVHLNTPSSSLLTPYSTPTSSSATRGSTSTSSSGTKTDQASVPVYTGSAASFGVRGVIVGGLAAAIAAVMMM</sequence>
<feature type="region of interest" description="Disordered" evidence="19">
    <location>
        <begin position="1052"/>
        <end position="1081"/>
    </location>
</feature>
<evidence type="ECO:0000256" key="14">
    <source>
        <dbReference type="ARBA" id="ARBA00023295"/>
    </source>
</evidence>
<evidence type="ECO:0000256" key="1">
    <source>
        <dbReference type="ARBA" id="ARBA00000822"/>
    </source>
</evidence>
<evidence type="ECO:0000256" key="3">
    <source>
        <dbReference type="ARBA" id="ARBA00012729"/>
    </source>
</evidence>
<comment type="caution">
    <text evidence="17">Lacks conserved residue(s) required for the propagation of feature annotation.</text>
</comment>
<dbReference type="AlphaFoldDB" id="A0AA39Z7C7"/>
<dbReference type="PANTHER" id="PTHR45708">
    <property type="entry name" value="ENDOCHITINASE"/>
    <property type="match status" value="1"/>
</dbReference>
<dbReference type="GO" id="GO:0006032">
    <property type="term" value="P:chitin catabolic process"/>
    <property type="evidence" value="ECO:0007669"/>
    <property type="project" value="UniProtKB-KW"/>
</dbReference>
<name>A0AA39Z7C7_9PEZI</name>
<comment type="caution">
    <text evidence="22">The sequence shown here is derived from an EMBL/GenBank/DDBJ whole genome shotgun (WGS) entry which is preliminary data.</text>
</comment>
<dbReference type="Pfam" id="PF00704">
    <property type="entry name" value="Glyco_hydro_18"/>
    <property type="match status" value="1"/>
</dbReference>
<dbReference type="InterPro" id="IPR001223">
    <property type="entry name" value="Glyco_hydro18_cat"/>
</dbReference>